<sequence length="336" mass="37783">MSNNERLKIVFGSMTFGKPNTLGSRVYSVDEAAKILDVFQSHGFKEVDTARIYGDGSCEEMLAGLDWQKRGLIMDTKLYPSAKTQGLTNPDLYTHQAEDIRRGLLTSIKALQSDSIDLFYLHAPDRSTPFEETLREVNKLHGEGYFRRFGLSNFMAWEVAQICEICKSHGWIMPTVYQGVYHGLQRGVEAELLSCLRKFGISLYAFQPLAGGLLAGRYKRNQTEFEPGSRFDPNILQGAVHQKRYWNDVYFDALENIHAVADKHGLTDEEVALRWLKHNSELNAQLGDAILVGASSVKHLEGNLADLEKAPLPEEIVAVFDEAWASVKGIAAPYWH</sequence>
<dbReference type="PANTHER" id="PTHR43364:SF4">
    <property type="entry name" value="NAD(P)-LINKED OXIDOREDUCTASE SUPERFAMILY PROTEIN"/>
    <property type="match status" value="1"/>
</dbReference>
<dbReference type="InterPro" id="IPR050523">
    <property type="entry name" value="AKR_Detox_Biosynth"/>
</dbReference>
<accession>A0A0F8UVK8</accession>
<comment type="similarity">
    <text evidence="2">Belongs to the aldo/keto reductase family. Aldo/keto reductase 2 subfamily.</text>
</comment>
<evidence type="ECO:0000313" key="4">
    <source>
        <dbReference type="EMBL" id="KKK23528.1"/>
    </source>
</evidence>
<evidence type="ECO:0000256" key="1">
    <source>
        <dbReference type="ARBA" id="ARBA00023002"/>
    </source>
</evidence>
<keyword evidence="5" id="KW-1185">Reference proteome</keyword>
<protein>
    <recommendedName>
        <fullName evidence="3">NADP-dependent oxidoreductase domain-containing protein</fullName>
    </recommendedName>
</protein>
<evidence type="ECO:0000259" key="3">
    <source>
        <dbReference type="Pfam" id="PF00248"/>
    </source>
</evidence>
<dbReference type="InterPro" id="IPR023210">
    <property type="entry name" value="NADP_OxRdtase_dom"/>
</dbReference>
<dbReference type="SUPFAM" id="SSF51430">
    <property type="entry name" value="NAD(P)-linked oxidoreductase"/>
    <property type="match status" value="1"/>
</dbReference>
<dbReference type="GO" id="GO:0016491">
    <property type="term" value="F:oxidoreductase activity"/>
    <property type="evidence" value="ECO:0007669"/>
    <property type="project" value="UniProtKB-KW"/>
</dbReference>
<dbReference type="InterPro" id="IPR036812">
    <property type="entry name" value="NAD(P)_OxRdtase_dom_sf"/>
</dbReference>
<dbReference type="AlphaFoldDB" id="A0A0F8UVK8"/>
<dbReference type="EMBL" id="JZBS01001237">
    <property type="protein sequence ID" value="KKK23528.1"/>
    <property type="molecule type" value="Genomic_DNA"/>
</dbReference>
<organism evidence="4 5">
    <name type="scientific">Aspergillus rambellii</name>
    <dbReference type="NCBI Taxonomy" id="308745"/>
    <lineage>
        <taxon>Eukaryota</taxon>
        <taxon>Fungi</taxon>
        <taxon>Dikarya</taxon>
        <taxon>Ascomycota</taxon>
        <taxon>Pezizomycotina</taxon>
        <taxon>Eurotiomycetes</taxon>
        <taxon>Eurotiomycetidae</taxon>
        <taxon>Eurotiales</taxon>
        <taxon>Aspergillaceae</taxon>
        <taxon>Aspergillus</taxon>
        <taxon>Aspergillus subgen. Nidulantes</taxon>
    </lineage>
</organism>
<dbReference type="OrthoDB" id="48988at2759"/>
<dbReference type="CDD" id="cd19075">
    <property type="entry name" value="AKR_AKR7A1-5"/>
    <property type="match status" value="1"/>
</dbReference>
<dbReference type="Pfam" id="PF00248">
    <property type="entry name" value="Aldo_ket_red"/>
    <property type="match status" value="1"/>
</dbReference>
<dbReference type="Gene3D" id="3.20.20.100">
    <property type="entry name" value="NADP-dependent oxidoreductase domain"/>
    <property type="match status" value="1"/>
</dbReference>
<comment type="caution">
    <text evidence="4">The sequence shown here is derived from an EMBL/GenBank/DDBJ whole genome shotgun (WGS) entry which is preliminary data.</text>
</comment>
<dbReference type="PANTHER" id="PTHR43364">
    <property type="entry name" value="NADH-SPECIFIC METHYLGLYOXAL REDUCTASE-RELATED"/>
    <property type="match status" value="1"/>
</dbReference>
<evidence type="ECO:0000256" key="2">
    <source>
        <dbReference type="ARBA" id="ARBA00038157"/>
    </source>
</evidence>
<feature type="domain" description="NADP-dependent oxidoreductase" evidence="3">
    <location>
        <begin position="8"/>
        <end position="324"/>
    </location>
</feature>
<evidence type="ECO:0000313" key="5">
    <source>
        <dbReference type="Proteomes" id="UP000034291"/>
    </source>
</evidence>
<dbReference type="Proteomes" id="UP000034291">
    <property type="component" value="Unassembled WGS sequence"/>
</dbReference>
<reference evidence="4 5" key="1">
    <citation type="submission" date="2015-02" db="EMBL/GenBank/DDBJ databases">
        <title>Draft Genome Sequences of Two Closely-Related Aflatoxigenic Aspergillus Species Obtained from the Cote d'Ivoire.</title>
        <authorList>
            <person name="Moore G.G."/>
            <person name="Beltz S.B."/>
            <person name="Mack B.M."/>
        </authorList>
    </citation>
    <scope>NUCLEOTIDE SEQUENCE [LARGE SCALE GENOMIC DNA]</scope>
    <source>
        <strain evidence="4 5">SRRC1468</strain>
    </source>
</reference>
<proteinExistence type="inferred from homology"/>
<dbReference type="STRING" id="308745.A0A0F8UVK8"/>
<name>A0A0F8UVK8_9EURO</name>
<gene>
    <name evidence="4" type="ORF">ARAM_003927</name>
</gene>
<keyword evidence="1" id="KW-0560">Oxidoreductase</keyword>